<keyword evidence="4" id="KW-1185">Reference proteome</keyword>
<feature type="region of interest" description="Disordered" evidence="1">
    <location>
        <begin position="40"/>
        <end position="68"/>
    </location>
</feature>
<feature type="region of interest" description="Disordered" evidence="1">
    <location>
        <begin position="239"/>
        <end position="261"/>
    </location>
</feature>
<name>R7YMA8_CONA1</name>
<organism evidence="3 4">
    <name type="scientific">Coniosporium apollinis (strain CBS 100218)</name>
    <name type="common">Rock-inhabiting black yeast</name>
    <dbReference type="NCBI Taxonomy" id="1168221"/>
    <lineage>
        <taxon>Eukaryota</taxon>
        <taxon>Fungi</taxon>
        <taxon>Dikarya</taxon>
        <taxon>Ascomycota</taxon>
        <taxon>Pezizomycotina</taxon>
        <taxon>Dothideomycetes</taxon>
        <taxon>Dothideomycetes incertae sedis</taxon>
        <taxon>Coniosporium</taxon>
    </lineage>
</organism>
<dbReference type="HOGENOM" id="CLU_990495_0_0_1"/>
<feature type="compositionally biased region" description="Polar residues" evidence="1">
    <location>
        <begin position="247"/>
        <end position="257"/>
    </location>
</feature>
<feature type="compositionally biased region" description="Low complexity" evidence="1">
    <location>
        <begin position="176"/>
        <end position="199"/>
    </location>
</feature>
<accession>R7YMA8</accession>
<feature type="chain" id="PRO_5004460992" evidence="2">
    <location>
        <begin position="19"/>
        <end position="281"/>
    </location>
</feature>
<evidence type="ECO:0000313" key="4">
    <source>
        <dbReference type="Proteomes" id="UP000016924"/>
    </source>
</evidence>
<evidence type="ECO:0000256" key="2">
    <source>
        <dbReference type="SAM" id="SignalP"/>
    </source>
</evidence>
<proteinExistence type="predicted"/>
<dbReference type="RefSeq" id="XP_007778320.1">
    <property type="nucleotide sequence ID" value="XM_007780130.1"/>
</dbReference>
<gene>
    <name evidence="3" type="ORF">W97_02229</name>
</gene>
<keyword evidence="2" id="KW-0732">Signal</keyword>
<reference evidence="4" key="1">
    <citation type="submission" date="2012-06" db="EMBL/GenBank/DDBJ databases">
        <title>The genome sequence of Coniosporium apollinis CBS 100218.</title>
        <authorList>
            <consortium name="The Broad Institute Genome Sequencing Platform"/>
            <person name="Cuomo C."/>
            <person name="Gorbushina A."/>
            <person name="Noack S."/>
            <person name="Walker B."/>
            <person name="Young S.K."/>
            <person name="Zeng Q."/>
            <person name="Gargeya S."/>
            <person name="Fitzgerald M."/>
            <person name="Haas B."/>
            <person name="Abouelleil A."/>
            <person name="Alvarado L."/>
            <person name="Arachchi H.M."/>
            <person name="Berlin A.M."/>
            <person name="Chapman S.B."/>
            <person name="Goldberg J."/>
            <person name="Griggs A."/>
            <person name="Gujja S."/>
            <person name="Hansen M."/>
            <person name="Howarth C."/>
            <person name="Imamovic A."/>
            <person name="Larimer J."/>
            <person name="McCowan C."/>
            <person name="Montmayeur A."/>
            <person name="Murphy C."/>
            <person name="Neiman D."/>
            <person name="Pearson M."/>
            <person name="Priest M."/>
            <person name="Roberts A."/>
            <person name="Saif S."/>
            <person name="Shea T."/>
            <person name="Sisk P."/>
            <person name="Sykes S."/>
            <person name="Wortman J."/>
            <person name="Nusbaum C."/>
            <person name="Birren B."/>
        </authorList>
    </citation>
    <scope>NUCLEOTIDE SEQUENCE [LARGE SCALE GENOMIC DNA]</scope>
    <source>
        <strain evidence="4">CBS 100218</strain>
    </source>
</reference>
<feature type="compositionally biased region" description="Pro residues" evidence="1">
    <location>
        <begin position="109"/>
        <end position="121"/>
    </location>
</feature>
<evidence type="ECO:0000313" key="3">
    <source>
        <dbReference type="EMBL" id="EON63003.1"/>
    </source>
</evidence>
<dbReference type="GeneID" id="19899540"/>
<dbReference type="EMBL" id="JH767561">
    <property type="protein sequence ID" value="EON63003.1"/>
    <property type="molecule type" value="Genomic_DNA"/>
</dbReference>
<dbReference type="Proteomes" id="UP000016924">
    <property type="component" value="Unassembled WGS sequence"/>
</dbReference>
<feature type="signal peptide" evidence="2">
    <location>
        <begin position="1"/>
        <end position="18"/>
    </location>
</feature>
<protein>
    <submittedName>
        <fullName evidence="3">Uncharacterized protein</fullName>
    </submittedName>
</protein>
<feature type="compositionally biased region" description="Low complexity" evidence="1">
    <location>
        <begin position="51"/>
        <end position="68"/>
    </location>
</feature>
<evidence type="ECO:0000256" key="1">
    <source>
        <dbReference type="SAM" id="MobiDB-lite"/>
    </source>
</evidence>
<feature type="region of interest" description="Disordered" evidence="1">
    <location>
        <begin position="101"/>
        <end position="204"/>
    </location>
</feature>
<sequence length="281" mass="29347">MSVIALITSCVFFGILTGIHNPFEAGLLGRRDIGIVIGSSATSPTSEKTSSRPASLPSSNSSTSRPVSSLYDLTSSASASASSSPSAIGLGIFTSTSLLSLPRTTKPAPTHPPFRSTPPTPIDSAWRAVHPPRSPPYGSGTEPYRSSTVRSAPPSPVLLALAQRSSSSGRGAYRLRSVPPSVSSRTSSSGSLPKSPLSTMRRATAPDVVVFPECMKGTNAGESRRSDVSSEEEAKMLALERGAVDSVGSNDTMQGNGWRNVEWKPESVELVARSSRDSGRA</sequence>
<dbReference type="AlphaFoldDB" id="R7YMA8"/>
<dbReference type="OrthoDB" id="10487501at2759"/>